<comment type="subcellular location">
    <subcellularLocation>
        <location evidence="1 15">Endoplasmic reticulum membrane</location>
        <topology evidence="1 15">Multi-pass membrane protein</topology>
    </subcellularLocation>
</comment>
<dbReference type="Pfam" id="PF04387">
    <property type="entry name" value="PTPLA"/>
    <property type="match status" value="1"/>
</dbReference>
<comment type="catalytic activity">
    <reaction evidence="15">
        <text>a very-long-chain (3R)-3-hydroxyacyl-CoA = a very-long-chain (2E)-enoyl-CoA + H2O</text>
        <dbReference type="Rhea" id="RHEA:45812"/>
        <dbReference type="ChEBI" id="CHEBI:15377"/>
        <dbReference type="ChEBI" id="CHEBI:83728"/>
        <dbReference type="ChEBI" id="CHEBI:85440"/>
        <dbReference type="EC" id="4.2.1.134"/>
    </reaction>
</comment>
<comment type="pathway">
    <text evidence="2 15">Lipid metabolism; fatty acid biosynthesis.</text>
</comment>
<protein>
    <recommendedName>
        <fullName evidence="4 15">Very-long-chain (3R)-3-hydroxyacyl-CoA dehydratase</fullName>
        <ecNumber evidence="4 15">4.2.1.134</ecNumber>
    </recommendedName>
</protein>
<evidence type="ECO:0000256" key="14">
    <source>
        <dbReference type="ARBA" id="ARBA00023239"/>
    </source>
</evidence>
<keyword evidence="5 15" id="KW-0444">Lipid biosynthesis</keyword>
<keyword evidence="10" id="KW-0175">Coiled coil</keyword>
<dbReference type="AlphaFoldDB" id="A0AAV2TS68"/>
<evidence type="ECO:0000256" key="1">
    <source>
        <dbReference type="ARBA" id="ARBA00004477"/>
    </source>
</evidence>
<organism evidence="17 18">
    <name type="scientific">Calicophoron daubneyi</name>
    <name type="common">Rumen fluke</name>
    <name type="synonym">Paramphistomum daubneyi</name>
    <dbReference type="NCBI Taxonomy" id="300641"/>
    <lineage>
        <taxon>Eukaryota</taxon>
        <taxon>Metazoa</taxon>
        <taxon>Spiralia</taxon>
        <taxon>Lophotrochozoa</taxon>
        <taxon>Platyhelminthes</taxon>
        <taxon>Trematoda</taxon>
        <taxon>Digenea</taxon>
        <taxon>Plagiorchiida</taxon>
        <taxon>Pronocephalata</taxon>
        <taxon>Paramphistomoidea</taxon>
        <taxon>Paramphistomidae</taxon>
        <taxon>Calicophoron</taxon>
    </lineage>
</organism>
<feature type="transmembrane region" description="Helical" evidence="15">
    <location>
        <begin position="359"/>
        <end position="378"/>
    </location>
</feature>
<dbReference type="GO" id="GO:0102158">
    <property type="term" value="F:very-long-chain (3R)-3-hydroxyacyl-CoA dehydratase activity"/>
    <property type="evidence" value="ECO:0007669"/>
    <property type="project" value="UniProtKB-EC"/>
</dbReference>
<gene>
    <name evidence="17" type="ORF">CDAUBV1_LOCUS14117</name>
</gene>
<feature type="transmembrane region" description="Helical" evidence="15">
    <location>
        <begin position="316"/>
        <end position="339"/>
    </location>
</feature>
<evidence type="ECO:0000256" key="11">
    <source>
        <dbReference type="ARBA" id="ARBA00023098"/>
    </source>
</evidence>
<dbReference type="PANTHER" id="PTHR11035">
    <property type="entry name" value="VERY-LONG-CHAIN (3R)-3-HYDROXYACYL-COA DEHYDRATASE"/>
    <property type="match status" value="1"/>
</dbReference>
<dbReference type="InterPro" id="IPR008978">
    <property type="entry name" value="HSP20-like_chaperone"/>
</dbReference>
<keyword evidence="7 15" id="KW-0256">Endoplasmic reticulum</keyword>
<name>A0AAV2TS68_CALDB</name>
<keyword evidence="9 15" id="KW-1133">Transmembrane helix</keyword>
<keyword evidence="6 15" id="KW-0812">Transmembrane</keyword>
<dbReference type="GO" id="GO:0042761">
    <property type="term" value="P:very long-chain fatty acid biosynthetic process"/>
    <property type="evidence" value="ECO:0007669"/>
    <property type="project" value="TreeGrafter"/>
</dbReference>
<keyword evidence="14 15" id="KW-0456">Lyase</keyword>
<proteinExistence type="inferred from homology"/>
<evidence type="ECO:0000256" key="3">
    <source>
        <dbReference type="ARBA" id="ARBA00007811"/>
    </source>
</evidence>
<keyword evidence="13 15" id="KW-0275">Fatty acid biosynthesis</keyword>
<evidence type="ECO:0000313" key="17">
    <source>
        <dbReference type="EMBL" id="CAL5139069.1"/>
    </source>
</evidence>
<dbReference type="GO" id="GO:0030497">
    <property type="term" value="P:fatty acid elongation"/>
    <property type="evidence" value="ECO:0007669"/>
    <property type="project" value="TreeGrafter"/>
</dbReference>
<dbReference type="GO" id="GO:0005789">
    <property type="term" value="C:endoplasmic reticulum membrane"/>
    <property type="evidence" value="ECO:0007669"/>
    <property type="project" value="UniProtKB-SubCell"/>
</dbReference>
<keyword evidence="11 15" id="KW-0443">Lipid metabolism</keyword>
<evidence type="ECO:0000313" key="18">
    <source>
        <dbReference type="Proteomes" id="UP001497525"/>
    </source>
</evidence>
<dbReference type="PANTHER" id="PTHR11035:SF35">
    <property type="entry name" value="VERY-LONG-CHAIN (3R)-3-HYDROXYACYL-COA DEHYDRATASE"/>
    <property type="match status" value="1"/>
</dbReference>
<dbReference type="InterPro" id="IPR007482">
    <property type="entry name" value="Tyr_Pase-like_PTPLA"/>
</dbReference>
<dbReference type="SUPFAM" id="SSF49764">
    <property type="entry name" value="HSP20-like chaperones"/>
    <property type="match status" value="1"/>
</dbReference>
<dbReference type="InterPro" id="IPR007052">
    <property type="entry name" value="CS_dom"/>
</dbReference>
<evidence type="ECO:0000256" key="9">
    <source>
        <dbReference type="ARBA" id="ARBA00022989"/>
    </source>
</evidence>
<dbReference type="Gene3D" id="2.60.40.790">
    <property type="match status" value="1"/>
</dbReference>
<evidence type="ECO:0000256" key="10">
    <source>
        <dbReference type="ARBA" id="ARBA00023054"/>
    </source>
</evidence>
<evidence type="ECO:0000256" key="13">
    <source>
        <dbReference type="ARBA" id="ARBA00023160"/>
    </source>
</evidence>
<comment type="similarity">
    <text evidence="3 15">Belongs to the very long-chain fatty acids dehydratase HACD family.</text>
</comment>
<evidence type="ECO:0000256" key="4">
    <source>
        <dbReference type="ARBA" id="ARBA00013122"/>
    </source>
</evidence>
<comment type="caution">
    <text evidence="17">The sequence shown here is derived from an EMBL/GenBank/DDBJ whole genome shotgun (WGS) entry which is preliminary data.</text>
</comment>
<comment type="function">
    <text evidence="15">Catalyzes the third of the four reactions of the long-chain fatty acids elongation cycle. This endoplasmic reticulum-bound enzymatic process, allows the addition of two carbons to the chain of long- and very long-chain fatty acids/VLCFAs per cycle. This enzyme catalyzes the dehydration of the 3-hydroxyacyl-CoA intermediate into trans-2,3-enoyl-CoA, within each cycle of fatty acid elongation. Thereby, it participates to the production of VLCFAs of different chain lengths that are involved in multiple biological processes as precursors of membrane lipids and lipid mediators.</text>
</comment>
<feature type="transmembrane region" description="Helical" evidence="15">
    <location>
        <begin position="249"/>
        <end position="268"/>
    </location>
</feature>
<dbReference type="PROSITE" id="PS51203">
    <property type="entry name" value="CS"/>
    <property type="match status" value="1"/>
</dbReference>
<sequence length="447" mass="51517">MTFGFLDMNAESLDVHPFVHWGQDERHVFLSVKLGDAQNVEVNIGDEELGFYALGNGAQGRMPYRFRIAYYLPVVSKESRYAITGRAVVIKLRKELKESWPRLTKFPNRFPWLRVDFDLYQFDASDLEESDTDNTAPNEKNVELKIVQPSKEERRLHNEEMKALEDEEEWEAFIKILKHPLTIYLLFFNVFQLAGFIYVFGMTVLNYLRDGAVIPTEAYESIVSRLIVVQLMAVLEPLHALLGWVRGGFVASVLQVFGRNLVLFFILIPHEELHSSSSAFWLLFAWSTIELVRYPYYILSLLGFKNAFLTYLRFTLWIPLYPIGFVCEGKLIVRALPLLTKSRRFSVPMPNPANMSFDFPLFLHCYLIFMMGGIYYLMKHMYARRRRVIGPRPRVGAEQMGFFSFIPYLRSLVGAPPSAVKSALPAGRRRFGQVPGPKKSPLPTAVN</sequence>
<evidence type="ECO:0000256" key="5">
    <source>
        <dbReference type="ARBA" id="ARBA00022516"/>
    </source>
</evidence>
<evidence type="ECO:0000259" key="16">
    <source>
        <dbReference type="PROSITE" id="PS51203"/>
    </source>
</evidence>
<evidence type="ECO:0000256" key="6">
    <source>
        <dbReference type="ARBA" id="ARBA00022692"/>
    </source>
</evidence>
<keyword evidence="12 15" id="KW-0472">Membrane</keyword>
<accession>A0AAV2TS68</accession>
<evidence type="ECO:0000256" key="12">
    <source>
        <dbReference type="ARBA" id="ARBA00023136"/>
    </source>
</evidence>
<reference evidence="17" key="1">
    <citation type="submission" date="2024-06" db="EMBL/GenBank/DDBJ databases">
        <authorList>
            <person name="Liu X."/>
            <person name="Lenzi L."/>
            <person name="Haldenby T S."/>
            <person name="Uol C."/>
        </authorList>
    </citation>
    <scope>NUCLEOTIDE SEQUENCE</scope>
</reference>
<feature type="transmembrane region" description="Helical" evidence="15">
    <location>
        <begin position="280"/>
        <end position="304"/>
    </location>
</feature>
<dbReference type="EMBL" id="CAXLJL010000589">
    <property type="protein sequence ID" value="CAL5139069.1"/>
    <property type="molecule type" value="Genomic_DNA"/>
</dbReference>
<dbReference type="CDD" id="cd06465">
    <property type="entry name" value="p23_hB-ind1_like"/>
    <property type="match status" value="1"/>
</dbReference>
<evidence type="ECO:0000256" key="8">
    <source>
        <dbReference type="ARBA" id="ARBA00022832"/>
    </source>
</evidence>
<feature type="domain" description="CS" evidence="16">
    <location>
        <begin position="14"/>
        <end position="104"/>
    </location>
</feature>
<dbReference type="EC" id="4.2.1.134" evidence="4 15"/>
<evidence type="ECO:0000256" key="15">
    <source>
        <dbReference type="RuleBase" id="RU363109"/>
    </source>
</evidence>
<feature type="transmembrane region" description="Helical" evidence="15">
    <location>
        <begin position="181"/>
        <end position="202"/>
    </location>
</feature>
<evidence type="ECO:0000256" key="2">
    <source>
        <dbReference type="ARBA" id="ARBA00005194"/>
    </source>
</evidence>
<dbReference type="Proteomes" id="UP001497525">
    <property type="component" value="Unassembled WGS sequence"/>
</dbReference>
<keyword evidence="8 15" id="KW-0276">Fatty acid metabolism</keyword>
<evidence type="ECO:0000256" key="7">
    <source>
        <dbReference type="ARBA" id="ARBA00022824"/>
    </source>
</evidence>
<dbReference type="GO" id="GO:0030148">
    <property type="term" value="P:sphingolipid biosynthetic process"/>
    <property type="evidence" value="ECO:0007669"/>
    <property type="project" value="TreeGrafter"/>
</dbReference>